<organism evidence="4 5">
    <name type="scientific">Prosthecodimorpha hirschii</name>
    <dbReference type="NCBI Taxonomy" id="665126"/>
    <lineage>
        <taxon>Bacteria</taxon>
        <taxon>Pseudomonadati</taxon>
        <taxon>Pseudomonadota</taxon>
        <taxon>Alphaproteobacteria</taxon>
        <taxon>Hyphomicrobiales</taxon>
        <taxon>Ancalomicrobiaceae</taxon>
        <taxon>Prosthecodimorpha</taxon>
    </lineage>
</organism>
<dbReference type="STRING" id="665126.ABB55_13235"/>
<reference evidence="4 5" key="1">
    <citation type="submission" date="2015-09" db="EMBL/GenBank/DDBJ databases">
        <authorList>
            <person name="Jackson K.R."/>
            <person name="Lunt B.L."/>
            <person name="Fisher J.N.B."/>
            <person name="Gardner A.V."/>
            <person name="Bailey M.E."/>
            <person name="Deus L.M."/>
            <person name="Earl A.S."/>
            <person name="Gibby P.D."/>
            <person name="Hartmann K.A."/>
            <person name="Liu J.E."/>
            <person name="Manci A.M."/>
            <person name="Nielsen D.A."/>
            <person name="Solomon M.B."/>
            <person name="Breakwell D.P."/>
            <person name="Burnett S.H."/>
            <person name="Grose J.H."/>
        </authorList>
    </citation>
    <scope>NUCLEOTIDE SEQUENCE [LARGE SCALE GENOMIC DNA]</scope>
    <source>
        <strain evidence="4 5">16</strain>
    </source>
</reference>
<comment type="caution">
    <text evidence="4">The sequence shown here is derived from an EMBL/GenBank/DDBJ whole genome shotgun (WGS) entry which is preliminary data.</text>
</comment>
<dbReference type="GO" id="GO:0004364">
    <property type="term" value="F:glutathione transferase activity"/>
    <property type="evidence" value="ECO:0007669"/>
    <property type="project" value="TreeGrafter"/>
</dbReference>
<dbReference type="PIRSF" id="PIRSF006386">
    <property type="entry name" value="HCCAis_GSTk"/>
    <property type="match status" value="1"/>
</dbReference>
<comment type="catalytic activity">
    <reaction evidence="1">
        <text>2-hydroxychromene-2-carboxylate = (3E)-4-(2-hydroxyphenyl)-2-oxobut-3-enoate</text>
        <dbReference type="Rhea" id="RHEA:27401"/>
        <dbReference type="ChEBI" id="CHEBI:59350"/>
        <dbReference type="ChEBI" id="CHEBI:59353"/>
        <dbReference type="EC" id="5.99.1.4"/>
    </reaction>
</comment>
<proteinExistence type="inferred from homology"/>
<dbReference type="Pfam" id="PF01323">
    <property type="entry name" value="DSBA"/>
    <property type="match status" value="1"/>
</dbReference>
<dbReference type="AlphaFoldDB" id="A0A0P6WEM2"/>
<dbReference type="RefSeq" id="WP_054359225.1">
    <property type="nucleotide sequence ID" value="NZ_JAPCYQ010000001.1"/>
</dbReference>
<comment type="similarity">
    <text evidence="1">Belongs to the GST superfamily. NadH family.</text>
</comment>
<dbReference type="Proteomes" id="UP000048984">
    <property type="component" value="Unassembled WGS sequence"/>
</dbReference>
<accession>A0A0P6WEM2</accession>
<dbReference type="GO" id="GO:0004602">
    <property type="term" value="F:glutathione peroxidase activity"/>
    <property type="evidence" value="ECO:0007669"/>
    <property type="project" value="TreeGrafter"/>
</dbReference>
<dbReference type="SUPFAM" id="SSF52833">
    <property type="entry name" value="Thioredoxin-like"/>
    <property type="match status" value="1"/>
</dbReference>
<evidence type="ECO:0000313" key="4">
    <source>
        <dbReference type="EMBL" id="KPL53062.1"/>
    </source>
</evidence>
<evidence type="ECO:0000256" key="1">
    <source>
        <dbReference type="PIRNR" id="PIRNR006386"/>
    </source>
</evidence>
<name>A0A0P6WEM2_9HYPH</name>
<dbReference type="Gene3D" id="3.40.30.10">
    <property type="entry name" value="Glutaredoxin"/>
    <property type="match status" value="1"/>
</dbReference>
<dbReference type="InterPro" id="IPR051924">
    <property type="entry name" value="GST_Kappa/NadH"/>
</dbReference>
<dbReference type="InterPro" id="IPR014440">
    <property type="entry name" value="HCCAis_GSTk"/>
</dbReference>
<evidence type="ECO:0000256" key="2">
    <source>
        <dbReference type="PIRSR" id="PIRSR006386-1"/>
    </source>
</evidence>
<dbReference type="CDD" id="cd03022">
    <property type="entry name" value="DsbA_HCCA_Iso"/>
    <property type="match status" value="1"/>
</dbReference>
<evidence type="ECO:0000313" key="5">
    <source>
        <dbReference type="Proteomes" id="UP000048984"/>
    </source>
</evidence>
<dbReference type="InterPro" id="IPR036249">
    <property type="entry name" value="Thioredoxin-like_sf"/>
</dbReference>
<feature type="active site" description="Nucleophile" evidence="2">
    <location>
        <position position="19"/>
    </location>
</feature>
<keyword evidence="1" id="KW-0413">Isomerase</keyword>
<dbReference type="PANTHER" id="PTHR42943">
    <property type="entry name" value="GLUTATHIONE S-TRANSFERASE KAPPA"/>
    <property type="match status" value="1"/>
</dbReference>
<reference evidence="4 5" key="2">
    <citation type="submission" date="2015-10" db="EMBL/GenBank/DDBJ databases">
        <title>Draft Genome Sequence of Prosthecomicrobium hirschii ATCC 27832.</title>
        <authorList>
            <person name="Daniel J."/>
            <person name="Givan S.A."/>
            <person name="Brun Y.V."/>
            <person name="Brown P.J."/>
        </authorList>
    </citation>
    <scope>NUCLEOTIDE SEQUENCE [LARGE SCALE GENOMIC DNA]</scope>
    <source>
        <strain evidence="4 5">16</strain>
    </source>
</reference>
<keyword evidence="5" id="KW-1185">Reference proteome</keyword>
<feature type="domain" description="DSBA-like thioredoxin" evidence="3">
    <location>
        <begin position="11"/>
        <end position="198"/>
    </location>
</feature>
<dbReference type="GO" id="GO:0006749">
    <property type="term" value="P:glutathione metabolic process"/>
    <property type="evidence" value="ECO:0007669"/>
    <property type="project" value="TreeGrafter"/>
</dbReference>
<dbReference type="GO" id="GO:0018845">
    <property type="term" value="F:2-hydroxychromene-2-carboxylate isomerase activity"/>
    <property type="evidence" value="ECO:0007669"/>
    <property type="project" value="UniProtKB-UniRule"/>
</dbReference>
<sequence>MVATPKPVSSVEFWYEFASTYSYLSAMRIEAAAAEAGVAITWRPFLLGPIFAGQGWSTSPFNLYPAKGRYMWRDMERSAAAMGLPFRRPDPFPQNTLLAARLALIGAQEGWVAPFSRAVYTAEFGEGRDVSKAETLVPLLDGLGLAGQQLVARARADEAIKNRLKIVTEDAQRHGIFGAPSFVTADGELFWGNDRLDDALAWAAGTHGGAAARR</sequence>
<protein>
    <recommendedName>
        <fullName evidence="1">2-hydroxychromene-2-carboxylate isomerase</fullName>
        <ecNumber evidence="1">5.99.1.4</ecNumber>
    </recommendedName>
</protein>
<dbReference type="EC" id="5.99.1.4" evidence="1"/>
<dbReference type="EMBL" id="LJYW01000001">
    <property type="protein sequence ID" value="KPL53062.1"/>
    <property type="molecule type" value="Genomic_DNA"/>
</dbReference>
<dbReference type="PANTHER" id="PTHR42943:SF2">
    <property type="entry name" value="GLUTATHIONE S-TRANSFERASE KAPPA 1"/>
    <property type="match status" value="1"/>
</dbReference>
<dbReference type="GO" id="GO:1901170">
    <property type="term" value="P:naphthalene catabolic process"/>
    <property type="evidence" value="ECO:0007669"/>
    <property type="project" value="InterPro"/>
</dbReference>
<gene>
    <name evidence="4" type="ORF">ABB55_13235</name>
</gene>
<dbReference type="InterPro" id="IPR001853">
    <property type="entry name" value="DSBA-like_thioredoxin_dom"/>
</dbReference>
<evidence type="ECO:0000259" key="3">
    <source>
        <dbReference type="Pfam" id="PF01323"/>
    </source>
</evidence>
<dbReference type="InterPro" id="IPR044087">
    <property type="entry name" value="NahD-like"/>
</dbReference>